<evidence type="ECO:0000313" key="9">
    <source>
        <dbReference type="EMBL" id="RKE88851.1"/>
    </source>
</evidence>
<reference evidence="8" key="1">
    <citation type="journal article" date="2014" name="Int. J. Syst. Evol. Microbiol.">
        <title>Complete genome of a new Firmicutes species belonging to the dominant human colonic microbiota ('Ruminococcus bicirculans') reveals two chromosomes and a selective capacity to utilize plant glucans.</title>
        <authorList>
            <consortium name="NISC Comparative Sequencing Program"/>
            <person name="Wegmann U."/>
            <person name="Louis P."/>
            <person name="Goesmann A."/>
            <person name="Henrissat B."/>
            <person name="Duncan S.H."/>
            <person name="Flint H.J."/>
        </authorList>
    </citation>
    <scope>NUCLEOTIDE SEQUENCE</scope>
    <source>
        <strain evidence="8">CCM 8490</strain>
    </source>
</reference>
<feature type="chain" id="PRO_5019165377" evidence="6">
    <location>
        <begin position="23"/>
        <end position="540"/>
    </location>
</feature>
<dbReference type="Pfam" id="PF07980">
    <property type="entry name" value="SusD_RagB"/>
    <property type="match status" value="1"/>
</dbReference>
<evidence type="ECO:0000256" key="1">
    <source>
        <dbReference type="ARBA" id="ARBA00004442"/>
    </source>
</evidence>
<feature type="signal peptide" evidence="6">
    <location>
        <begin position="1"/>
        <end position="22"/>
    </location>
</feature>
<keyword evidence="3 6" id="KW-0732">Signal</keyword>
<dbReference type="EMBL" id="RAQH01000002">
    <property type="protein sequence ID" value="RKE88851.1"/>
    <property type="molecule type" value="Genomic_DNA"/>
</dbReference>
<reference evidence="9 10" key="2">
    <citation type="submission" date="2018-09" db="EMBL/GenBank/DDBJ databases">
        <title>Genomic Encyclopedia of Archaeal and Bacterial Type Strains, Phase II (KMG-II): from individual species to whole genera.</title>
        <authorList>
            <person name="Goeker M."/>
        </authorList>
    </citation>
    <scope>NUCLEOTIDE SEQUENCE [LARGE SCALE GENOMIC DNA]</scope>
    <source>
        <strain evidence="9 10">DSM 27620</strain>
    </source>
</reference>
<reference evidence="11" key="3">
    <citation type="journal article" date="2019" name="Int. J. Syst. Evol. Microbiol.">
        <title>The Global Catalogue of Microorganisms (GCM) 10K type strain sequencing project: providing services to taxonomists for standard genome sequencing and annotation.</title>
        <authorList>
            <consortium name="The Broad Institute Genomics Platform"/>
            <consortium name="The Broad Institute Genome Sequencing Center for Infectious Disease"/>
            <person name="Wu L."/>
            <person name="Ma J."/>
        </authorList>
    </citation>
    <scope>NUCLEOTIDE SEQUENCE [LARGE SCALE GENOMIC DNA]</scope>
    <source>
        <strain evidence="11">CCM 8490</strain>
    </source>
</reference>
<evidence type="ECO:0000256" key="5">
    <source>
        <dbReference type="ARBA" id="ARBA00023237"/>
    </source>
</evidence>
<sequence>MKRTIKSIFLLGSLAVSTLVVNSCQDALDMVQPEIIQEEDIFVSVNNMNTYFNGSVMNLLEPNYEIYVTAVLTDEVKPGIGSGGQEFGLHRYILDPSTTLVESIWYSHYRVINRVNRLIKGAESVTPTTAAETTQYNTILAQARAIRAYCLLQLQTFFSEDMKNDNGLGVLIFDFVPADPLAINLPRATNAQTFDFINADLDFARTRLNYTTSTSPLYTVDRGFVNALSARMNLYRGKYDLAKQYAQDVIANSGLSLTVANPIANAASGALTEPVNNPAVSQTTVWNNAFYGGANGLGASFNPYRNLWNDTSRGEIIFSLGRPVGSGGLNIGARFNTNTSTATGSPMWNWGRNLFNIFYNTDGDIRRFAYLDPSSKIDPNYLTSSNPRSTDVLVVDKYPGKTSAAVRNDLKIFRLSEMYFILAEAAVEENQLGTAAGYIQQVRVARNYKGTATTPTYTNTQIAYQDILKERRVELALEGHRYIDLKRLANKAGVTMDRNQTDDDIAVTNLPNDSYKYTLPIPLAEINANPGIRGQQNTGY</sequence>
<name>A0A420DBK1_9FLAO</name>
<accession>A0A420DBK1</accession>
<dbReference type="OrthoDB" id="630434at2"/>
<proteinExistence type="inferred from homology"/>
<comment type="subcellular location">
    <subcellularLocation>
        <location evidence="1">Cell outer membrane</location>
    </subcellularLocation>
</comment>
<keyword evidence="4" id="KW-0472">Membrane</keyword>
<dbReference type="Gene3D" id="1.25.40.390">
    <property type="match status" value="1"/>
</dbReference>
<evidence type="ECO:0000313" key="11">
    <source>
        <dbReference type="Proteomes" id="UP000658202"/>
    </source>
</evidence>
<comment type="caution">
    <text evidence="9">The sequence shown here is derived from an EMBL/GenBank/DDBJ whole genome shotgun (WGS) entry which is preliminary data.</text>
</comment>
<dbReference type="GO" id="GO:0009279">
    <property type="term" value="C:cell outer membrane"/>
    <property type="evidence" value="ECO:0007669"/>
    <property type="project" value="UniProtKB-SubCell"/>
</dbReference>
<evidence type="ECO:0000259" key="7">
    <source>
        <dbReference type="Pfam" id="PF07980"/>
    </source>
</evidence>
<evidence type="ECO:0000313" key="10">
    <source>
        <dbReference type="Proteomes" id="UP000285906"/>
    </source>
</evidence>
<evidence type="ECO:0000313" key="8">
    <source>
        <dbReference type="EMBL" id="GGG54580.1"/>
    </source>
</evidence>
<dbReference type="SUPFAM" id="SSF48452">
    <property type="entry name" value="TPR-like"/>
    <property type="match status" value="1"/>
</dbReference>
<evidence type="ECO:0000256" key="2">
    <source>
        <dbReference type="ARBA" id="ARBA00006275"/>
    </source>
</evidence>
<keyword evidence="5" id="KW-0998">Cell outer membrane</keyword>
<evidence type="ECO:0000256" key="3">
    <source>
        <dbReference type="ARBA" id="ARBA00022729"/>
    </source>
</evidence>
<evidence type="ECO:0000256" key="6">
    <source>
        <dbReference type="SAM" id="SignalP"/>
    </source>
</evidence>
<evidence type="ECO:0000256" key="4">
    <source>
        <dbReference type="ARBA" id="ARBA00023136"/>
    </source>
</evidence>
<comment type="similarity">
    <text evidence="2">Belongs to the SusD family.</text>
</comment>
<dbReference type="RefSeq" id="WP_120212671.1">
    <property type="nucleotide sequence ID" value="NZ_BMCW01000002.1"/>
</dbReference>
<organism evidence="9 10">
    <name type="scientific">Epilithonimonas arachidiradicis</name>
    <dbReference type="NCBI Taxonomy" id="1617282"/>
    <lineage>
        <taxon>Bacteria</taxon>
        <taxon>Pseudomonadati</taxon>
        <taxon>Bacteroidota</taxon>
        <taxon>Flavobacteriia</taxon>
        <taxon>Flavobacteriales</taxon>
        <taxon>Weeksellaceae</taxon>
        <taxon>Chryseobacterium group</taxon>
        <taxon>Epilithonimonas</taxon>
    </lineage>
</organism>
<gene>
    <name evidence="9" type="ORF">BXY58_0978</name>
    <name evidence="8" type="ORF">GCM10007332_15270</name>
</gene>
<dbReference type="InterPro" id="IPR011990">
    <property type="entry name" value="TPR-like_helical_dom_sf"/>
</dbReference>
<protein>
    <submittedName>
        <fullName evidence="9">Putative outer membrane starch-binding protein</fullName>
    </submittedName>
</protein>
<dbReference type="EMBL" id="BMCW01000002">
    <property type="protein sequence ID" value="GGG54580.1"/>
    <property type="molecule type" value="Genomic_DNA"/>
</dbReference>
<dbReference type="InterPro" id="IPR012944">
    <property type="entry name" value="SusD_RagB_dom"/>
</dbReference>
<dbReference type="Proteomes" id="UP000285906">
    <property type="component" value="Unassembled WGS sequence"/>
</dbReference>
<feature type="domain" description="RagB/SusD" evidence="7">
    <location>
        <begin position="396"/>
        <end position="540"/>
    </location>
</feature>
<dbReference type="Proteomes" id="UP000658202">
    <property type="component" value="Unassembled WGS sequence"/>
</dbReference>
<dbReference type="AlphaFoldDB" id="A0A420DBK1"/>
<reference evidence="8" key="4">
    <citation type="submission" date="2024-05" db="EMBL/GenBank/DDBJ databases">
        <authorList>
            <person name="Sun Q."/>
            <person name="Sedlacek I."/>
        </authorList>
    </citation>
    <scope>NUCLEOTIDE SEQUENCE</scope>
    <source>
        <strain evidence="8">CCM 8490</strain>
    </source>
</reference>
<keyword evidence="11" id="KW-1185">Reference proteome</keyword>